<evidence type="ECO:0000313" key="8">
    <source>
        <dbReference type="EMBL" id="CAE7243780.1"/>
    </source>
</evidence>
<evidence type="ECO:0000256" key="1">
    <source>
        <dbReference type="ARBA" id="ARBA00004141"/>
    </source>
</evidence>
<feature type="domain" description="CGL160/ATPI" evidence="7">
    <location>
        <begin position="972"/>
        <end position="1090"/>
    </location>
</feature>
<dbReference type="Pfam" id="PF24763">
    <property type="entry name" value="CGL160_C"/>
    <property type="match status" value="1"/>
</dbReference>
<organism evidence="8 9">
    <name type="scientific">Symbiodinium necroappetens</name>
    <dbReference type="NCBI Taxonomy" id="1628268"/>
    <lineage>
        <taxon>Eukaryota</taxon>
        <taxon>Sar</taxon>
        <taxon>Alveolata</taxon>
        <taxon>Dinophyceae</taxon>
        <taxon>Suessiales</taxon>
        <taxon>Symbiodiniaceae</taxon>
        <taxon>Symbiodinium</taxon>
    </lineage>
</organism>
<keyword evidence="4 6" id="KW-0472">Membrane</keyword>
<feature type="compositionally biased region" description="Acidic residues" evidence="5">
    <location>
        <begin position="925"/>
        <end position="936"/>
    </location>
</feature>
<comment type="subcellular location">
    <subcellularLocation>
        <location evidence="1">Membrane</location>
        <topology evidence="1">Multi-pass membrane protein</topology>
    </subcellularLocation>
</comment>
<dbReference type="GO" id="GO:0016020">
    <property type="term" value="C:membrane"/>
    <property type="evidence" value="ECO:0007669"/>
    <property type="project" value="UniProtKB-SubCell"/>
</dbReference>
<reference evidence="8" key="1">
    <citation type="submission" date="2021-02" db="EMBL/GenBank/DDBJ databases">
        <authorList>
            <person name="Dougan E. K."/>
            <person name="Rhodes N."/>
            <person name="Thang M."/>
            <person name="Chan C."/>
        </authorList>
    </citation>
    <scope>NUCLEOTIDE SEQUENCE</scope>
</reference>
<keyword evidence="2 6" id="KW-0812">Transmembrane</keyword>
<dbReference type="Proteomes" id="UP000601435">
    <property type="component" value="Unassembled WGS sequence"/>
</dbReference>
<dbReference type="EMBL" id="CAJNJA010009156">
    <property type="protein sequence ID" value="CAE7243780.1"/>
    <property type="molecule type" value="Genomic_DNA"/>
</dbReference>
<evidence type="ECO:0000259" key="7">
    <source>
        <dbReference type="Pfam" id="PF24763"/>
    </source>
</evidence>
<feature type="transmembrane region" description="Helical" evidence="6">
    <location>
        <begin position="981"/>
        <end position="1000"/>
    </location>
</feature>
<feature type="region of interest" description="Disordered" evidence="5">
    <location>
        <begin position="873"/>
        <end position="894"/>
    </location>
</feature>
<gene>
    <name evidence="8" type="primary">CGL160</name>
    <name evidence="8" type="ORF">SNEC2469_LOCUS4613</name>
</gene>
<evidence type="ECO:0000256" key="6">
    <source>
        <dbReference type="SAM" id="Phobius"/>
    </source>
</evidence>
<dbReference type="AlphaFoldDB" id="A0A812LMB7"/>
<proteinExistence type="predicted"/>
<accession>A0A812LMB7</accession>
<sequence length="1097" mass="120263">MDVTTYITPPGFHLLDAAGTLLDGLAESFSSLADAQNISGSRRAAALLFSVAERALMTAKCTDDFLDAEHAAAESYLLFNVSGDFLSAAFSARLFVHALRAQAFALPCGRVGLEGGCREHFLDVATEFVDEEIARAELHGNDIPKMVLSLSRAEIMCDKKQSLAGALQAGEDAKRLFRRRGEDTGLALTNVFLACVHLKRHEIHLGKSLGLEALRTFRALRSQHGECNALFLLAAAAQLQRKHFEVISLVKEALPLAQEVGDSRLLSALLYLLALSSHEKGGRPRDAAAAAAEACSLFLEHGCWHGWAEYSLAVQVKALLSESSRQTALEAVREHAKNCRRVGALRPCLIVRDIMLETLREMMSEPDRAKAQIIADKTLTSLRTLCAAEWLGRELQLVSSLHLARKTRKQVESARDWAEQARRQLQILGDKYLEAECLPSLATCFIHLGDDSKAAEILKDRRRLFRDVGARSREAQAMLELAEVLTREQLVRVDSRARRFNRDAFQLANDAMTAFNDVGDEMGMASAHLALSDIYLSRQEPEEAEAEACRAEKMFRQAGEPKQVAKAVKKVGNSCCEQDKPEEAARNASEAVVFCKKAGDRYALTEMLGWEAQMQAQVVGKLVEGLQEKEAQKIVFRSLSKVMTPAKDGVLLARRLQDKAVIAKSLFVVAEVEASVGKWDQALAATAEAASLSERIGDKTTGAKALSLSSELHFRKKEPALARDEAEKAYKLAKDSVSSDAKRMWSIFTSRVDASRSKAGNPATGPGQAGPKKATAQEPWKPLVFKMPQKKPPRKLEPGDDGFTLKMRDRLKAINAKEGDEPDNLITVSTENAKNLALSAMWYIDQETDRKKFEKESPDAEVLKRRYDGALEKLELPQEAPAPKKETPSAGGNLEIGRSIDELLANAPAAPRAAHGTSQAREAAEEAEAEDEGEDEGVADYLADLQKRSLQRSKENKKWLKKTIVRRSPEDRKKDYEDTKVRMFGITAALSGIGFVYTYAAYGVSIAFSFGLGAIGGLLYLSGLASYTDNAENPMGSALGARRLLTPVIVLLIVQGWPRIEAQVPEIAELHLQPALLPAILGFFVYTVGKVLAGVFQ</sequence>
<feature type="compositionally biased region" description="Basic and acidic residues" evidence="5">
    <location>
        <begin position="873"/>
        <end position="887"/>
    </location>
</feature>
<feature type="transmembrane region" description="Helical" evidence="6">
    <location>
        <begin position="1006"/>
        <end position="1027"/>
    </location>
</feature>
<comment type="caution">
    <text evidence="8">The sequence shown here is derived from an EMBL/GenBank/DDBJ whole genome shotgun (WGS) entry which is preliminary data.</text>
</comment>
<keyword evidence="3 6" id="KW-1133">Transmembrane helix</keyword>
<keyword evidence="9" id="KW-1185">Reference proteome</keyword>
<dbReference type="OrthoDB" id="429454at2759"/>
<evidence type="ECO:0000256" key="2">
    <source>
        <dbReference type="ARBA" id="ARBA00022692"/>
    </source>
</evidence>
<feature type="transmembrane region" description="Helical" evidence="6">
    <location>
        <begin position="1077"/>
        <end position="1096"/>
    </location>
</feature>
<feature type="region of interest" description="Disordered" evidence="5">
    <location>
        <begin position="909"/>
        <end position="936"/>
    </location>
</feature>
<dbReference type="Gene3D" id="1.25.40.10">
    <property type="entry name" value="Tetratricopeptide repeat domain"/>
    <property type="match status" value="3"/>
</dbReference>
<feature type="region of interest" description="Disordered" evidence="5">
    <location>
        <begin position="755"/>
        <end position="779"/>
    </location>
</feature>
<evidence type="ECO:0000256" key="3">
    <source>
        <dbReference type="ARBA" id="ARBA00022989"/>
    </source>
</evidence>
<evidence type="ECO:0000256" key="5">
    <source>
        <dbReference type="SAM" id="MobiDB-lite"/>
    </source>
</evidence>
<evidence type="ECO:0000313" key="9">
    <source>
        <dbReference type="Proteomes" id="UP000601435"/>
    </source>
</evidence>
<name>A0A812LMB7_9DINO</name>
<dbReference type="PANTHER" id="PTHR10098">
    <property type="entry name" value="RAPSYN-RELATED"/>
    <property type="match status" value="1"/>
</dbReference>
<dbReference type="InterPro" id="IPR056309">
    <property type="entry name" value="CGL160/ATPI_dom"/>
</dbReference>
<dbReference type="InterPro" id="IPR011990">
    <property type="entry name" value="TPR-like_helical_dom_sf"/>
</dbReference>
<protein>
    <submittedName>
        <fullName evidence="8">CGL160 protein</fullName>
    </submittedName>
</protein>
<evidence type="ECO:0000256" key="4">
    <source>
        <dbReference type="ARBA" id="ARBA00023136"/>
    </source>
</evidence>
<dbReference type="SUPFAM" id="SSF48452">
    <property type="entry name" value="TPR-like"/>
    <property type="match status" value="4"/>
</dbReference>